<feature type="chain" id="PRO_5040278504" description="Secreted protein" evidence="1">
    <location>
        <begin position="21"/>
        <end position="128"/>
    </location>
</feature>
<gene>
    <name evidence="2" type="ORF">BDP27DRAFT_985676</name>
</gene>
<keyword evidence="3" id="KW-1185">Reference proteome</keyword>
<comment type="caution">
    <text evidence="2">The sequence shown here is derived from an EMBL/GenBank/DDBJ whole genome shotgun (WGS) entry which is preliminary data.</text>
</comment>
<organism evidence="2 3">
    <name type="scientific">Rhodocollybia butyracea</name>
    <dbReference type="NCBI Taxonomy" id="206335"/>
    <lineage>
        <taxon>Eukaryota</taxon>
        <taxon>Fungi</taxon>
        <taxon>Dikarya</taxon>
        <taxon>Basidiomycota</taxon>
        <taxon>Agaricomycotina</taxon>
        <taxon>Agaricomycetes</taxon>
        <taxon>Agaricomycetidae</taxon>
        <taxon>Agaricales</taxon>
        <taxon>Marasmiineae</taxon>
        <taxon>Omphalotaceae</taxon>
        <taxon>Rhodocollybia</taxon>
    </lineage>
</organism>
<reference evidence="2" key="1">
    <citation type="submission" date="2020-11" db="EMBL/GenBank/DDBJ databases">
        <authorList>
            <consortium name="DOE Joint Genome Institute"/>
            <person name="Ahrendt S."/>
            <person name="Riley R."/>
            <person name="Andreopoulos W."/>
            <person name="Labutti K."/>
            <person name="Pangilinan J."/>
            <person name="Ruiz-Duenas F.J."/>
            <person name="Barrasa J.M."/>
            <person name="Sanchez-Garcia M."/>
            <person name="Camarero S."/>
            <person name="Miyauchi S."/>
            <person name="Serrano A."/>
            <person name="Linde D."/>
            <person name="Babiker R."/>
            <person name="Drula E."/>
            <person name="Ayuso-Fernandez I."/>
            <person name="Pacheco R."/>
            <person name="Padilla G."/>
            <person name="Ferreira P."/>
            <person name="Barriuso J."/>
            <person name="Kellner H."/>
            <person name="Castanera R."/>
            <person name="Alfaro M."/>
            <person name="Ramirez L."/>
            <person name="Pisabarro A.G."/>
            <person name="Kuo A."/>
            <person name="Tritt A."/>
            <person name="Lipzen A."/>
            <person name="He G."/>
            <person name="Yan M."/>
            <person name="Ng V."/>
            <person name="Cullen D."/>
            <person name="Martin F."/>
            <person name="Rosso M.-N."/>
            <person name="Henrissat B."/>
            <person name="Hibbett D."/>
            <person name="Martinez A.T."/>
            <person name="Grigoriev I.V."/>
        </authorList>
    </citation>
    <scope>NUCLEOTIDE SEQUENCE</scope>
    <source>
        <strain evidence="2">AH 40177</strain>
    </source>
</reference>
<dbReference type="Proteomes" id="UP000772434">
    <property type="component" value="Unassembled WGS sequence"/>
</dbReference>
<dbReference type="EMBL" id="JADNRY010000082">
    <property type="protein sequence ID" value="KAF9066751.1"/>
    <property type="molecule type" value="Genomic_DNA"/>
</dbReference>
<protein>
    <recommendedName>
        <fullName evidence="4">Secreted protein</fullName>
    </recommendedName>
</protein>
<feature type="signal peptide" evidence="1">
    <location>
        <begin position="1"/>
        <end position="20"/>
    </location>
</feature>
<keyword evidence="1" id="KW-0732">Signal</keyword>
<accession>A0A9P5U596</accession>
<evidence type="ECO:0000313" key="2">
    <source>
        <dbReference type="EMBL" id="KAF9066751.1"/>
    </source>
</evidence>
<dbReference type="AlphaFoldDB" id="A0A9P5U596"/>
<proteinExistence type="predicted"/>
<sequence>MSVACALRLAILLYPSYVPAVSYTQLSVFRTLHEESRRILLNYRLFLHIPFTWFRRWLDCLLIHDIGPINMHVNKIVTSEVPCAVIFLARCWCSMALFCKSPKSIVGRKLRIFACQLSKPSSSWLENN</sequence>
<evidence type="ECO:0000256" key="1">
    <source>
        <dbReference type="SAM" id="SignalP"/>
    </source>
</evidence>
<name>A0A9P5U596_9AGAR</name>
<evidence type="ECO:0000313" key="3">
    <source>
        <dbReference type="Proteomes" id="UP000772434"/>
    </source>
</evidence>
<evidence type="ECO:0008006" key="4">
    <source>
        <dbReference type="Google" id="ProtNLM"/>
    </source>
</evidence>